<dbReference type="EMBL" id="CP076448">
    <property type="protein sequence ID" value="QXM23890.1"/>
    <property type="molecule type" value="Genomic_DNA"/>
</dbReference>
<feature type="signal peptide" evidence="1">
    <location>
        <begin position="1"/>
        <end position="27"/>
    </location>
</feature>
<dbReference type="RefSeq" id="WP_218284823.1">
    <property type="nucleotide sequence ID" value="NZ_CP076448.1"/>
</dbReference>
<keyword evidence="1" id="KW-0732">Signal</keyword>
<dbReference type="AlphaFoldDB" id="A0A975YIK2"/>
<evidence type="ECO:0000313" key="3">
    <source>
        <dbReference type="Proteomes" id="UP000694001"/>
    </source>
</evidence>
<name>A0A975YIK2_9PROT</name>
<dbReference type="KEGG" id="elio:KO353_11355"/>
<organism evidence="2 3">
    <name type="scientific">Elioraea tepida</name>
    <dbReference type="NCBI Taxonomy" id="2843330"/>
    <lineage>
        <taxon>Bacteria</taxon>
        <taxon>Pseudomonadati</taxon>
        <taxon>Pseudomonadota</taxon>
        <taxon>Alphaproteobacteria</taxon>
        <taxon>Acetobacterales</taxon>
        <taxon>Elioraeaceae</taxon>
        <taxon>Elioraea</taxon>
    </lineage>
</organism>
<evidence type="ECO:0000313" key="2">
    <source>
        <dbReference type="EMBL" id="QXM23890.1"/>
    </source>
</evidence>
<reference evidence="2" key="1">
    <citation type="submission" date="2021-06" db="EMBL/GenBank/DDBJ databases">
        <title>Elioraea tepida, sp. nov., a moderately thermophilic aerobic anoxygenic phototrophic bacterium isolated from an alkaline siliceous hot spring mat community in Yellowstone National Park, WY, USA.</title>
        <authorList>
            <person name="Saini M.K."/>
            <person name="Yoshida S."/>
            <person name="Sebastian A."/>
            <person name="Hirose S."/>
            <person name="Hara E."/>
            <person name="Tamaki H."/>
            <person name="Soulier N.T."/>
            <person name="Albert I."/>
            <person name="Hanada S."/>
            <person name="Bryant D.A."/>
            <person name="Tank M."/>
        </authorList>
    </citation>
    <scope>NUCLEOTIDE SEQUENCE</scope>
    <source>
        <strain evidence="2">MS-P2</strain>
    </source>
</reference>
<sequence>MPERFPIRLFLVLALVASHAVVAPARADRDPCPSPGTIAVREDGQRLVFAGEDPEEEALCLVRIGEQTRRLLFGFWAPIGPELDEARAALAQLLSGGPGTRVTIREHVFTDSWLETWERGDEETVALRSGPRRAVRLDRTMRLSGPTGFHAIASYWIDVETGVVLKATHRHLEGLRLPYRDMVITHLDTRG</sequence>
<dbReference type="Proteomes" id="UP000694001">
    <property type="component" value="Chromosome"/>
</dbReference>
<accession>A0A975YIK2</accession>
<gene>
    <name evidence="2" type="ORF">KO353_11355</name>
</gene>
<proteinExistence type="predicted"/>
<feature type="chain" id="PRO_5036856747" evidence="1">
    <location>
        <begin position="28"/>
        <end position="191"/>
    </location>
</feature>
<protein>
    <submittedName>
        <fullName evidence="2">Uncharacterized protein</fullName>
    </submittedName>
</protein>
<keyword evidence="3" id="KW-1185">Reference proteome</keyword>
<evidence type="ECO:0000256" key="1">
    <source>
        <dbReference type="SAM" id="SignalP"/>
    </source>
</evidence>